<sequence length="53" mass="6096">MKTEAPWSESVIVGRYLDFAAAYIVWRQDKPYNDTLTSMTSSYANHSEYLANC</sequence>
<accession>A0A3L8SGM0</accession>
<dbReference type="AlphaFoldDB" id="A0A3L8SGM0"/>
<evidence type="ECO:0000313" key="1">
    <source>
        <dbReference type="EMBL" id="RLW01571.1"/>
    </source>
</evidence>
<comment type="caution">
    <text evidence="1">The sequence shown here is derived from an EMBL/GenBank/DDBJ whole genome shotgun (WGS) entry which is preliminary data.</text>
</comment>
<dbReference type="Proteomes" id="UP000276834">
    <property type="component" value="Unassembled WGS sequence"/>
</dbReference>
<organism evidence="1 2">
    <name type="scientific">Chloebia gouldiae</name>
    <name type="common">Gouldian finch</name>
    <name type="synonym">Erythrura gouldiae</name>
    <dbReference type="NCBI Taxonomy" id="44316"/>
    <lineage>
        <taxon>Eukaryota</taxon>
        <taxon>Metazoa</taxon>
        <taxon>Chordata</taxon>
        <taxon>Craniata</taxon>
        <taxon>Vertebrata</taxon>
        <taxon>Euteleostomi</taxon>
        <taxon>Archelosauria</taxon>
        <taxon>Archosauria</taxon>
        <taxon>Dinosauria</taxon>
        <taxon>Saurischia</taxon>
        <taxon>Theropoda</taxon>
        <taxon>Coelurosauria</taxon>
        <taxon>Aves</taxon>
        <taxon>Neognathae</taxon>
        <taxon>Neoaves</taxon>
        <taxon>Telluraves</taxon>
        <taxon>Australaves</taxon>
        <taxon>Passeriformes</taxon>
        <taxon>Passeroidea</taxon>
        <taxon>Passeridae</taxon>
        <taxon>Chloebia</taxon>
    </lineage>
</organism>
<dbReference type="EMBL" id="QUSF01000022">
    <property type="protein sequence ID" value="RLW01571.1"/>
    <property type="molecule type" value="Genomic_DNA"/>
</dbReference>
<evidence type="ECO:0000313" key="2">
    <source>
        <dbReference type="Proteomes" id="UP000276834"/>
    </source>
</evidence>
<gene>
    <name evidence="1" type="ORF">DV515_00007932</name>
</gene>
<proteinExistence type="predicted"/>
<feature type="non-terminal residue" evidence="1">
    <location>
        <position position="53"/>
    </location>
</feature>
<protein>
    <submittedName>
        <fullName evidence="1">Uncharacterized protein</fullName>
    </submittedName>
</protein>
<reference evidence="1 2" key="1">
    <citation type="journal article" date="2018" name="Proc. R. Soc. B">
        <title>A non-coding region near Follistatin controls head colour polymorphism in the Gouldian finch.</title>
        <authorList>
            <person name="Toomey M.B."/>
            <person name="Marques C.I."/>
            <person name="Andrade P."/>
            <person name="Araujo P.M."/>
            <person name="Sabatino S."/>
            <person name="Gazda M.A."/>
            <person name="Afonso S."/>
            <person name="Lopes R.J."/>
            <person name="Corbo J.C."/>
            <person name="Carneiro M."/>
        </authorList>
    </citation>
    <scope>NUCLEOTIDE SEQUENCE [LARGE SCALE GENOMIC DNA]</scope>
    <source>
        <strain evidence="1">Red01</strain>
        <tissue evidence="1">Muscle</tissue>
    </source>
</reference>
<keyword evidence="2" id="KW-1185">Reference proteome</keyword>
<name>A0A3L8SGM0_CHLGU</name>